<dbReference type="EMBL" id="CP136426">
    <property type="protein sequence ID" value="WOC52192.1"/>
    <property type="molecule type" value="Genomic_DNA"/>
</dbReference>
<gene>
    <name evidence="2" type="ORF">BPO_1545</name>
</gene>
<protein>
    <recommendedName>
        <fullName evidence="4">DUF4271 domain-containing protein</fullName>
    </recommendedName>
</protein>
<name>A0AAU0F0F6_9FLAO</name>
<dbReference type="KEGG" id="bpor:BPO_1545"/>
<keyword evidence="1" id="KW-0812">Transmembrane</keyword>
<reference evidence="2" key="1">
    <citation type="submission" date="2023-10" db="EMBL/GenBank/DDBJ databases">
        <title>Characterization and whole genome sequencing of a novel strain of Bergeyella porcorum QD2021 isolated from pig.</title>
        <authorList>
            <person name="Liu G."/>
            <person name="Chen C."/>
            <person name="Han X."/>
        </authorList>
    </citation>
    <scope>NUCLEOTIDE SEQUENCE</scope>
    <source>
        <strain evidence="2">QD2021</strain>
    </source>
</reference>
<sequence length="219" mass="25588">MQKNILLIRLVENNDWVVFVLLGAILVFIIVLQYLQRESGVKDFFLQPFVDSGNIFPSWLLISLVHITLLSSLTAKFIPILPKEIAQLNLLGYSLNNFGFALLCFCAFYFIKFIFTFLFYSSIGQDKKWGKLYFVSSKFYFGASIVLIVANYMAYFIPIDNLMLFQICLVLFGVAAVFKIFYFFFNRNSVLPNEWYYKFLYICTLQFAPLLALWKLLFP</sequence>
<feature type="transmembrane region" description="Helical" evidence="1">
    <location>
        <begin position="16"/>
        <end position="35"/>
    </location>
</feature>
<dbReference type="Proteomes" id="UP001432059">
    <property type="component" value="Chromosome"/>
</dbReference>
<dbReference type="Pfam" id="PF14093">
    <property type="entry name" value="DUF4271"/>
    <property type="match status" value="1"/>
</dbReference>
<feature type="transmembrane region" description="Helical" evidence="1">
    <location>
        <begin position="163"/>
        <end position="185"/>
    </location>
</feature>
<feature type="transmembrane region" description="Helical" evidence="1">
    <location>
        <begin position="197"/>
        <end position="217"/>
    </location>
</feature>
<feature type="transmembrane region" description="Helical" evidence="1">
    <location>
        <begin position="98"/>
        <end position="120"/>
    </location>
</feature>
<evidence type="ECO:0000313" key="2">
    <source>
        <dbReference type="EMBL" id="WOC52192.1"/>
    </source>
</evidence>
<accession>A0AAU0F0F6</accession>
<dbReference type="AlphaFoldDB" id="A0AAU0F0F6"/>
<organism evidence="2 3">
    <name type="scientific">Bergeyella porcorum</name>
    <dbReference type="NCBI Taxonomy" id="1735111"/>
    <lineage>
        <taxon>Bacteria</taxon>
        <taxon>Pseudomonadati</taxon>
        <taxon>Bacteroidota</taxon>
        <taxon>Flavobacteriia</taxon>
        <taxon>Flavobacteriales</taxon>
        <taxon>Weeksellaceae</taxon>
        <taxon>Bergeyella</taxon>
    </lineage>
</organism>
<keyword evidence="1" id="KW-0472">Membrane</keyword>
<feature type="transmembrane region" description="Helical" evidence="1">
    <location>
        <begin position="132"/>
        <end position="157"/>
    </location>
</feature>
<evidence type="ECO:0000313" key="3">
    <source>
        <dbReference type="Proteomes" id="UP001432059"/>
    </source>
</evidence>
<evidence type="ECO:0000256" key="1">
    <source>
        <dbReference type="SAM" id="Phobius"/>
    </source>
</evidence>
<proteinExistence type="predicted"/>
<keyword evidence="3" id="KW-1185">Reference proteome</keyword>
<feature type="transmembrane region" description="Helical" evidence="1">
    <location>
        <begin position="56"/>
        <end position="78"/>
    </location>
</feature>
<evidence type="ECO:0008006" key="4">
    <source>
        <dbReference type="Google" id="ProtNLM"/>
    </source>
</evidence>
<keyword evidence="1" id="KW-1133">Transmembrane helix</keyword>
<dbReference type="InterPro" id="IPR025367">
    <property type="entry name" value="DUF4271"/>
</dbReference>